<dbReference type="RefSeq" id="WP_139150409.1">
    <property type="nucleotide sequence ID" value="NZ_FNKI01000004.1"/>
</dbReference>
<evidence type="ECO:0000313" key="2">
    <source>
        <dbReference type="Proteomes" id="UP000199592"/>
    </source>
</evidence>
<organism evidence="1 2">
    <name type="scientific">Flagellimonas zhangzhouensis</name>
    <dbReference type="NCBI Taxonomy" id="1073328"/>
    <lineage>
        <taxon>Bacteria</taxon>
        <taxon>Pseudomonadati</taxon>
        <taxon>Bacteroidota</taxon>
        <taxon>Flavobacteriia</taxon>
        <taxon>Flavobacteriales</taxon>
        <taxon>Flavobacteriaceae</taxon>
        <taxon>Flagellimonas</taxon>
    </lineage>
</organism>
<proteinExistence type="predicted"/>
<protein>
    <recommendedName>
        <fullName evidence="3">DUF4136 domain-containing protein</fullName>
    </recommendedName>
</protein>
<dbReference type="OrthoDB" id="1442441at2"/>
<sequence length="223" mass="25406">MKRLKSSLLTLKKYLPFLLAMSLFGLYGCGSGYLTKSKNYSNVKREYKNIVVIGKSNSEISRRSFEDRLVAQLYERGVDATASYNIPYFDAKPLQSAEDINGLKERLVGDGYDGVVVTHMVDSQQFVTQTPSSAIYYPGPRYRRFGAYYSYYPSYNWNSTYVETGIKYFFESALYSLDNSDADNLQWVGQFRIVDPVDIDKTIEKYSIELAGLLVNNSVMGIE</sequence>
<dbReference type="AlphaFoldDB" id="A0A1H2YAQ9"/>
<keyword evidence="2" id="KW-1185">Reference proteome</keyword>
<evidence type="ECO:0000313" key="1">
    <source>
        <dbReference type="EMBL" id="SDX02055.1"/>
    </source>
</evidence>
<dbReference type="PROSITE" id="PS51257">
    <property type="entry name" value="PROKAR_LIPOPROTEIN"/>
    <property type="match status" value="1"/>
</dbReference>
<reference evidence="2" key="1">
    <citation type="submission" date="2016-10" db="EMBL/GenBank/DDBJ databases">
        <authorList>
            <person name="Varghese N."/>
            <person name="Submissions S."/>
        </authorList>
    </citation>
    <scope>NUCLEOTIDE SEQUENCE [LARGE SCALE GENOMIC DNA]</scope>
    <source>
        <strain evidence="2">DSM 25030</strain>
    </source>
</reference>
<accession>A0A1H2YAQ9</accession>
<evidence type="ECO:0008006" key="3">
    <source>
        <dbReference type="Google" id="ProtNLM"/>
    </source>
</evidence>
<dbReference type="STRING" id="1073328.SAMN05216294_3031"/>
<name>A0A1H2YAQ9_9FLAO</name>
<dbReference type="EMBL" id="FNMY01000005">
    <property type="protein sequence ID" value="SDX02055.1"/>
    <property type="molecule type" value="Genomic_DNA"/>
</dbReference>
<dbReference type="Proteomes" id="UP000199592">
    <property type="component" value="Unassembled WGS sequence"/>
</dbReference>
<gene>
    <name evidence="1" type="ORF">SAMN04487892_2990</name>
</gene>